<dbReference type="RefSeq" id="WP_236300879.1">
    <property type="nucleotide sequence ID" value="NZ_BLCD01000068.1"/>
</dbReference>
<proteinExistence type="predicted"/>
<evidence type="ECO:0000256" key="1">
    <source>
        <dbReference type="SAM" id="SignalP"/>
    </source>
</evidence>
<accession>A0A7H9SBQ0</accession>
<dbReference type="Gene3D" id="2.60.40.1090">
    <property type="entry name" value="Fimbrial-type adhesion domain"/>
    <property type="match status" value="1"/>
</dbReference>
<dbReference type="GO" id="GO:0043709">
    <property type="term" value="P:cell adhesion involved in single-species biofilm formation"/>
    <property type="evidence" value="ECO:0007669"/>
    <property type="project" value="TreeGrafter"/>
</dbReference>
<evidence type="ECO:0000313" key="3">
    <source>
        <dbReference type="EMBL" id="QMF69436.1"/>
    </source>
</evidence>
<feature type="domain" description="Fimbrial-type adhesion" evidence="2">
    <location>
        <begin position="27"/>
        <end position="175"/>
    </location>
</feature>
<gene>
    <name evidence="3" type="primary">fimF</name>
    <name evidence="3" type="ORF">HVY77_22580</name>
</gene>
<keyword evidence="1" id="KW-0732">Signal</keyword>
<dbReference type="InterPro" id="IPR000259">
    <property type="entry name" value="Adhesion_dom_fimbrial"/>
</dbReference>
<evidence type="ECO:0000313" key="4">
    <source>
        <dbReference type="Proteomes" id="UP000512322"/>
    </source>
</evidence>
<dbReference type="InterPro" id="IPR050263">
    <property type="entry name" value="Bact_Fimbrial_Adh_Pro"/>
</dbReference>
<dbReference type="Proteomes" id="UP000512322">
    <property type="component" value="Chromosome"/>
</dbReference>
<evidence type="ECO:0000259" key="2">
    <source>
        <dbReference type="Pfam" id="PF00419"/>
    </source>
</evidence>
<dbReference type="PANTHER" id="PTHR33420">
    <property type="entry name" value="FIMBRIAL SUBUNIT ELFA-RELATED"/>
    <property type="match status" value="1"/>
</dbReference>
<dbReference type="Pfam" id="PF00419">
    <property type="entry name" value="Fimbrial"/>
    <property type="match status" value="1"/>
</dbReference>
<feature type="signal peptide" evidence="1">
    <location>
        <begin position="1"/>
        <end position="22"/>
    </location>
</feature>
<dbReference type="InterPro" id="IPR008966">
    <property type="entry name" value="Adhesion_dom_sf"/>
</dbReference>
<dbReference type="PANTHER" id="PTHR33420:SF25">
    <property type="entry name" value="PROTEIN FIMF"/>
    <property type="match status" value="1"/>
</dbReference>
<dbReference type="InterPro" id="IPR036937">
    <property type="entry name" value="Adhesion_dom_fimbrial_sf"/>
</dbReference>
<dbReference type="SUPFAM" id="SSF49401">
    <property type="entry name" value="Bacterial adhesins"/>
    <property type="match status" value="1"/>
</dbReference>
<organism evidence="3 4">
    <name type="scientific">Escherichia coli</name>
    <dbReference type="NCBI Taxonomy" id="562"/>
    <lineage>
        <taxon>Bacteria</taxon>
        <taxon>Pseudomonadati</taxon>
        <taxon>Pseudomonadota</taxon>
        <taxon>Gammaproteobacteria</taxon>
        <taxon>Enterobacterales</taxon>
        <taxon>Enterobacteriaceae</taxon>
        <taxon>Escherichia</taxon>
    </lineage>
</organism>
<protein>
    <submittedName>
        <fullName evidence="3">Type 1 fimbria minor subunit FimF</fullName>
    </submittedName>
</protein>
<dbReference type="EMBL" id="CP057293">
    <property type="protein sequence ID" value="QMF69436.1"/>
    <property type="molecule type" value="Genomic_DNA"/>
</dbReference>
<dbReference type="AlphaFoldDB" id="A0A7H9SBQ0"/>
<dbReference type="GO" id="GO:0009289">
    <property type="term" value="C:pilus"/>
    <property type="evidence" value="ECO:0007669"/>
    <property type="project" value="InterPro"/>
</dbReference>
<sequence>MRNKPFYLLCAFLWLAVSHALAADSTITIRGYVRDNGCSVAAESTNFTVDLMENAAKQFNNIGATTPVVPFRILLSPCGNAVSAVKVGFTGVADSHNANLLALENTVSAASGLGIQLLNEQQNQIPLNAPSSAISWTTLTPGKPNTLNFYARLMATQVPVTAGHINATATFTLDISNWRCS</sequence>
<name>A0A7H9SBQ0_ECOLX</name>
<feature type="chain" id="PRO_5028861241" evidence="1">
    <location>
        <begin position="23"/>
        <end position="181"/>
    </location>
</feature>
<reference evidence="3 4" key="1">
    <citation type="submission" date="2020-06" db="EMBL/GenBank/DDBJ databases">
        <title>REHAB project genomes.</title>
        <authorList>
            <person name="Shaw L.P."/>
        </authorList>
    </citation>
    <scope>NUCLEOTIDE SEQUENCE [LARGE SCALE GENOMIC DNA]</scope>
    <source>
        <strain evidence="3 4">RHB30-C10</strain>
    </source>
</reference>